<sequence>MFYSTECAFCNIMSQYLLQIQHVLKDMPDLKFYRIDANNNDLKWEYTMETYPTLLFLPKKKSYEARTFSTSLKINFSNLLGFIISNLDSRDKLISFVLKCQSTKVKLINRLLIV</sequence>
<dbReference type="EMBL" id="CAQQ02189440">
    <property type="status" value="NOT_ANNOTATED_CDS"/>
    <property type="molecule type" value="Genomic_DNA"/>
</dbReference>
<evidence type="ECO:0000313" key="3">
    <source>
        <dbReference type="Proteomes" id="UP000015102"/>
    </source>
</evidence>
<accession>T1GX71</accession>
<evidence type="ECO:0000259" key="1">
    <source>
        <dbReference type="Pfam" id="PF00085"/>
    </source>
</evidence>
<reference evidence="3" key="1">
    <citation type="submission" date="2013-02" db="EMBL/GenBank/DDBJ databases">
        <authorList>
            <person name="Hughes D."/>
        </authorList>
    </citation>
    <scope>NUCLEOTIDE SEQUENCE</scope>
    <source>
        <strain>Durham</strain>
        <strain evidence="3">NC isolate 2 -- Noor lab</strain>
    </source>
</reference>
<reference evidence="2" key="2">
    <citation type="submission" date="2015-06" db="UniProtKB">
        <authorList>
            <consortium name="EnsemblMetazoa"/>
        </authorList>
    </citation>
    <scope>IDENTIFICATION</scope>
</reference>
<protein>
    <recommendedName>
        <fullName evidence="1">Thioredoxin domain-containing protein</fullName>
    </recommendedName>
</protein>
<evidence type="ECO:0000313" key="2">
    <source>
        <dbReference type="EnsemblMetazoa" id="MESCA008413-PA"/>
    </source>
</evidence>
<dbReference type="PANTHER" id="PTHR46497">
    <property type="entry name" value="THIOREDOXIN DOMAIN-CONTAINING PROTEIN 11"/>
    <property type="match status" value="1"/>
</dbReference>
<dbReference type="InterPro" id="IPR013766">
    <property type="entry name" value="Thioredoxin_domain"/>
</dbReference>
<dbReference type="EnsemblMetazoa" id="MESCA008413-RA">
    <property type="protein sequence ID" value="MESCA008413-PA"/>
    <property type="gene ID" value="MESCA008413"/>
</dbReference>
<dbReference type="Gene3D" id="3.40.30.10">
    <property type="entry name" value="Glutaredoxin"/>
    <property type="match status" value="1"/>
</dbReference>
<dbReference type="InterPro" id="IPR052792">
    <property type="entry name" value="Thioredoxin_dom-contain_11"/>
</dbReference>
<dbReference type="STRING" id="36166.T1GX71"/>
<dbReference type="AlphaFoldDB" id="T1GX71"/>
<dbReference type="HOGENOM" id="CLU_2123897_0_0_1"/>
<proteinExistence type="predicted"/>
<dbReference type="SUPFAM" id="SSF52833">
    <property type="entry name" value="Thioredoxin-like"/>
    <property type="match status" value="1"/>
</dbReference>
<organism evidence="2 3">
    <name type="scientific">Megaselia scalaris</name>
    <name type="common">Humpbacked fly</name>
    <name type="synonym">Phora scalaris</name>
    <dbReference type="NCBI Taxonomy" id="36166"/>
    <lineage>
        <taxon>Eukaryota</taxon>
        <taxon>Metazoa</taxon>
        <taxon>Ecdysozoa</taxon>
        <taxon>Arthropoda</taxon>
        <taxon>Hexapoda</taxon>
        <taxon>Insecta</taxon>
        <taxon>Pterygota</taxon>
        <taxon>Neoptera</taxon>
        <taxon>Endopterygota</taxon>
        <taxon>Diptera</taxon>
        <taxon>Brachycera</taxon>
        <taxon>Muscomorpha</taxon>
        <taxon>Platypezoidea</taxon>
        <taxon>Phoridae</taxon>
        <taxon>Megaseliini</taxon>
        <taxon>Megaselia</taxon>
    </lineage>
</organism>
<dbReference type="OMA" id="CAFCNIM"/>
<dbReference type="PANTHER" id="PTHR46497:SF1">
    <property type="entry name" value="THIOREDOXIN DOMAIN-CONTAINING PROTEIN 11"/>
    <property type="match status" value="1"/>
</dbReference>
<name>T1GX71_MEGSC</name>
<keyword evidence="3" id="KW-1185">Reference proteome</keyword>
<dbReference type="Pfam" id="PF00085">
    <property type="entry name" value="Thioredoxin"/>
    <property type="match status" value="1"/>
</dbReference>
<dbReference type="InterPro" id="IPR036249">
    <property type="entry name" value="Thioredoxin-like_sf"/>
</dbReference>
<dbReference type="Proteomes" id="UP000015102">
    <property type="component" value="Unassembled WGS sequence"/>
</dbReference>
<feature type="domain" description="Thioredoxin" evidence="1">
    <location>
        <begin position="2"/>
        <end position="63"/>
    </location>
</feature>